<dbReference type="InterPro" id="IPR012337">
    <property type="entry name" value="RNaseH-like_sf"/>
</dbReference>
<dbReference type="PANTHER" id="PTHR23044">
    <property type="entry name" value="3'-5' EXONUCLEASE ERI1-RELATED"/>
    <property type="match status" value="1"/>
</dbReference>
<evidence type="ECO:0000259" key="4">
    <source>
        <dbReference type="SMART" id="SM00479"/>
    </source>
</evidence>
<dbReference type="EMBL" id="FSRK01000001">
    <property type="protein sequence ID" value="SIN92137.1"/>
    <property type="molecule type" value="Genomic_DNA"/>
</dbReference>
<dbReference type="Gene3D" id="3.30.420.10">
    <property type="entry name" value="Ribonuclease H-like superfamily/Ribonuclease H"/>
    <property type="match status" value="1"/>
</dbReference>
<dbReference type="Pfam" id="PF00929">
    <property type="entry name" value="RNase_T"/>
    <property type="match status" value="1"/>
</dbReference>
<evidence type="ECO:0000256" key="1">
    <source>
        <dbReference type="ARBA" id="ARBA00022722"/>
    </source>
</evidence>
<name>A0A1N6FA69_9FLAO</name>
<accession>A0A1N6FA69</accession>
<proteinExistence type="predicted"/>
<dbReference type="InterPro" id="IPR051274">
    <property type="entry name" value="3-5_Exoribonuclease"/>
</dbReference>
<dbReference type="Proteomes" id="UP000185207">
    <property type="component" value="Unassembled WGS sequence"/>
</dbReference>
<dbReference type="PANTHER" id="PTHR23044:SF61">
    <property type="entry name" value="3'-5' EXORIBONUCLEASE 1-RELATED"/>
    <property type="match status" value="1"/>
</dbReference>
<organism evidence="5 6">
    <name type="scientific">Epilithonimonas zeae</name>
    <dbReference type="NCBI Taxonomy" id="1416779"/>
    <lineage>
        <taxon>Bacteria</taxon>
        <taxon>Pseudomonadati</taxon>
        <taxon>Bacteroidota</taxon>
        <taxon>Flavobacteriia</taxon>
        <taxon>Flavobacteriales</taxon>
        <taxon>Weeksellaceae</taxon>
        <taxon>Chryseobacterium group</taxon>
        <taxon>Epilithonimonas</taxon>
    </lineage>
</organism>
<dbReference type="InterPro" id="IPR013520">
    <property type="entry name" value="Ribonucl_H"/>
</dbReference>
<evidence type="ECO:0000313" key="6">
    <source>
        <dbReference type="Proteomes" id="UP000185207"/>
    </source>
</evidence>
<sequence>MKTTDNILIIDLEATCWNDHPPRGQESEIIEIGVCILDTKTGKISQNEGILVKPQYSKVSPFCTKLTSITQEMLDDEGILLEDALDILREDYDSKDLTWASYGNYDLNMLQNQARKFKVDYPLSYDHINVKTLFAQLHPIRKSVGMDRALKELKFPLEGTHHRGVDDVKNIAKILFWCLQRT</sequence>
<keyword evidence="3 5" id="KW-0269">Exonuclease</keyword>
<dbReference type="InterPro" id="IPR036397">
    <property type="entry name" value="RNaseH_sf"/>
</dbReference>
<dbReference type="OrthoDB" id="159416at2"/>
<gene>
    <name evidence="5" type="ORF">SAMN05444409_1152</name>
</gene>
<dbReference type="STRING" id="1416779.SAMN05444409_1152"/>
<evidence type="ECO:0000313" key="5">
    <source>
        <dbReference type="EMBL" id="SIN92137.1"/>
    </source>
</evidence>
<dbReference type="InterPro" id="IPR047201">
    <property type="entry name" value="ERI-1_3'hExo-like"/>
</dbReference>
<keyword evidence="1" id="KW-0540">Nuclease</keyword>
<dbReference type="CDD" id="cd06133">
    <property type="entry name" value="ERI-1_3'hExo_like"/>
    <property type="match status" value="1"/>
</dbReference>
<evidence type="ECO:0000256" key="3">
    <source>
        <dbReference type="ARBA" id="ARBA00022839"/>
    </source>
</evidence>
<feature type="domain" description="Exonuclease" evidence="4">
    <location>
        <begin position="6"/>
        <end position="181"/>
    </location>
</feature>
<reference evidence="6" key="1">
    <citation type="submission" date="2016-11" db="EMBL/GenBank/DDBJ databases">
        <authorList>
            <person name="Varghese N."/>
            <person name="Submissions S."/>
        </authorList>
    </citation>
    <scope>NUCLEOTIDE SEQUENCE [LARGE SCALE GENOMIC DNA]</scope>
    <source>
        <strain evidence="6">DSM 27623</strain>
    </source>
</reference>
<protein>
    <submittedName>
        <fullName evidence="5">Inhibitor of the KinA pathway to sporulation, predicted exonuclease</fullName>
    </submittedName>
</protein>
<dbReference type="AlphaFoldDB" id="A0A1N6FA69"/>
<dbReference type="GO" id="GO:0006259">
    <property type="term" value="P:DNA metabolic process"/>
    <property type="evidence" value="ECO:0007669"/>
    <property type="project" value="UniProtKB-ARBA"/>
</dbReference>
<keyword evidence="2" id="KW-0378">Hydrolase</keyword>
<keyword evidence="6" id="KW-1185">Reference proteome</keyword>
<dbReference type="SMART" id="SM00479">
    <property type="entry name" value="EXOIII"/>
    <property type="match status" value="1"/>
</dbReference>
<dbReference type="GO" id="GO:0003676">
    <property type="term" value="F:nucleic acid binding"/>
    <property type="evidence" value="ECO:0007669"/>
    <property type="project" value="InterPro"/>
</dbReference>
<dbReference type="SUPFAM" id="SSF53098">
    <property type="entry name" value="Ribonuclease H-like"/>
    <property type="match status" value="1"/>
</dbReference>
<dbReference type="GO" id="GO:0000175">
    <property type="term" value="F:3'-5'-RNA exonuclease activity"/>
    <property type="evidence" value="ECO:0007669"/>
    <property type="project" value="InterPro"/>
</dbReference>
<dbReference type="RefSeq" id="WP_074233873.1">
    <property type="nucleotide sequence ID" value="NZ_FSRK01000001.1"/>
</dbReference>
<evidence type="ECO:0000256" key="2">
    <source>
        <dbReference type="ARBA" id="ARBA00022801"/>
    </source>
</evidence>